<feature type="coiled-coil region" evidence="1">
    <location>
        <begin position="163"/>
        <end position="241"/>
    </location>
</feature>
<name>A2FNI2_TRIV3</name>
<keyword evidence="4" id="KW-1185">Reference proteome</keyword>
<accession>A2FNI2</accession>
<dbReference type="InParanoid" id="A2FNI2"/>
<proteinExistence type="predicted"/>
<reference evidence="3" key="2">
    <citation type="journal article" date="2007" name="Science">
        <title>Draft genome sequence of the sexually transmitted pathogen Trichomonas vaginalis.</title>
        <authorList>
            <person name="Carlton J.M."/>
            <person name="Hirt R.P."/>
            <person name="Silva J.C."/>
            <person name="Delcher A.L."/>
            <person name="Schatz M."/>
            <person name="Zhao Q."/>
            <person name="Wortman J.R."/>
            <person name="Bidwell S.L."/>
            <person name="Alsmark U.C.M."/>
            <person name="Besteiro S."/>
            <person name="Sicheritz-Ponten T."/>
            <person name="Noel C.J."/>
            <person name="Dacks J.B."/>
            <person name="Foster P.G."/>
            <person name="Simillion C."/>
            <person name="Van de Peer Y."/>
            <person name="Miranda-Saavedra D."/>
            <person name="Barton G.J."/>
            <person name="Westrop G.D."/>
            <person name="Mueller S."/>
            <person name="Dessi D."/>
            <person name="Fiori P.L."/>
            <person name="Ren Q."/>
            <person name="Paulsen I."/>
            <person name="Zhang H."/>
            <person name="Bastida-Corcuera F.D."/>
            <person name="Simoes-Barbosa A."/>
            <person name="Brown M.T."/>
            <person name="Hayes R.D."/>
            <person name="Mukherjee M."/>
            <person name="Okumura C.Y."/>
            <person name="Schneider R."/>
            <person name="Smith A.J."/>
            <person name="Vanacova S."/>
            <person name="Villalvazo M."/>
            <person name="Haas B.J."/>
            <person name="Pertea M."/>
            <person name="Feldblyum T.V."/>
            <person name="Utterback T.R."/>
            <person name="Shu C.L."/>
            <person name="Osoegawa K."/>
            <person name="de Jong P.J."/>
            <person name="Hrdy I."/>
            <person name="Horvathova L."/>
            <person name="Zubacova Z."/>
            <person name="Dolezal P."/>
            <person name="Malik S.B."/>
            <person name="Logsdon J.M. Jr."/>
            <person name="Henze K."/>
            <person name="Gupta A."/>
            <person name="Wang C.C."/>
            <person name="Dunne R.L."/>
            <person name="Upcroft J.A."/>
            <person name="Upcroft P."/>
            <person name="White O."/>
            <person name="Salzberg S.L."/>
            <person name="Tang P."/>
            <person name="Chiu C.-H."/>
            <person name="Lee Y.-S."/>
            <person name="Embley T.M."/>
            <person name="Coombs G.H."/>
            <person name="Mottram J.C."/>
            <person name="Tachezy J."/>
            <person name="Fraser-Liggett C.M."/>
            <person name="Johnson P.J."/>
        </authorList>
    </citation>
    <scope>NUCLEOTIDE SEQUENCE [LARGE SCALE GENOMIC DNA]</scope>
    <source>
        <strain evidence="3">G3</strain>
    </source>
</reference>
<evidence type="ECO:0000313" key="3">
    <source>
        <dbReference type="EMBL" id="EAX93520.1"/>
    </source>
</evidence>
<keyword evidence="1" id="KW-0175">Coiled coil</keyword>
<feature type="compositionally biased region" description="Polar residues" evidence="2">
    <location>
        <begin position="296"/>
        <end position="305"/>
    </location>
</feature>
<feature type="compositionally biased region" description="Polar residues" evidence="2">
    <location>
        <begin position="621"/>
        <end position="637"/>
    </location>
</feature>
<feature type="compositionally biased region" description="Polar residues" evidence="2">
    <location>
        <begin position="659"/>
        <end position="671"/>
    </location>
</feature>
<gene>
    <name evidence="3" type="ORF">TVAG_011640</name>
</gene>
<dbReference type="STRING" id="5722.A2FNI2"/>
<feature type="coiled-coil region" evidence="1">
    <location>
        <begin position="345"/>
        <end position="418"/>
    </location>
</feature>
<feature type="region of interest" description="Disordered" evidence="2">
    <location>
        <begin position="471"/>
        <end position="809"/>
    </location>
</feature>
<dbReference type="AlphaFoldDB" id="A2FNI2"/>
<dbReference type="EMBL" id="DS113907">
    <property type="protein sequence ID" value="EAX93520.1"/>
    <property type="molecule type" value="Genomic_DNA"/>
</dbReference>
<dbReference type="Proteomes" id="UP000001542">
    <property type="component" value="Unassembled WGS sequence"/>
</dbReference>
<dbReference type="VEuPathDB" id="TrichDB:TVAG_011640"/>
<dbReference type="SMR" id="A2FNI2"/>
<evidence type="ECO:0000256" key="2">
    <source>
        <dbReference type="SAM" id="MobiDB-lite"/>
    </source>
</evidence>
<reference evidence="3" key="1">
    <citation type="submission" date="2006-10" db="EMBL/GenBank/DDBJ databases">
        <authorList>
            <person name="Amadeo P."/>
            <person name="Zhao Q."/>
            <person name="Wortman J."/>
            <person name="Fraser-Liggett C."/>
            <person name="Carlton J."/>
        </authorList>
    </citation>
    <scope>NUCLEOTIDE SEQUENCE</scope>
    <source>
        <strain evidence="3">G3</strain>
    </source>
</reference>
<feature type="compositionally biased region" description="Basic and acidic residues" evidence="2">
    <location>
        <begin position="526"/>
        <end position="541"/>
    </location>
</feature>
<dbReference type="RefSeq" id="XP_001306450.1">
    <property type="nucleotide sequence ID" value="XM_001306449.1"/>
</dbReference>
<evidence type="ECO:0000313" key="4">
    <source>
        <dbReference type="Proteomes" id="UP000001542"/>
    </source>
</evidence>
<feature type="compositionally biased region" description="Polar residues" evidence="2">
    <location>
        <begin position="274"/>
        <end position="284"/>
    </location>
</feature>
<sequence>MSKPRIPITVEEIRATKNVRSLQEMCLNLKKNYDEVTSNLRFINSLYIKAKTDLEQKTSTPDNIQAKYAAMENFQRKALFNNQQIAELAAQNPSSTATDEEKIQYYQSKIKNIQQIIKTEQSELEKIAQIQTTDTSPHAKLRRKNEMVTEKPTDSDSSIKSIMKRLQDENSKLKSELDVAAKRIARLEQENEQNKATQNSSSVERKYNVIKDKARKMNAELEEVKRENELLKKQIIVLSRNSASAKRDSDGTRNSRKLSLTPTYLAASSSSSSVNRYTPKTPKNPTIFKDIDENSSRTSSSSVKIPTTPDKDLQILQHKVTKSIRDSSSLDENSSKYAEATKLMINTKKKELADAISEKEAAEERNKAAKAEFEQKKAEYDREIAAVNQRREKIRLSTEKFEKQINEVSEEIKRLRAMNIDGKKSLEQVERTIRDGTEKINRRRNSLLVQVNMQKEKLASREKELQKVQEELNHIDDEPQESKITPSPLSVDPPKKEPKRFPPLPPRSKSESHNYSAQQQQVAEAHNTDDLNKSTDKDKTELNASNIDEDDDFSDLKPISKPTKPTFQIPSNNNTNKPQTNEKSQNDSNTKQNTPKTSTEKPKLPPPDDDDDDFSDLKPINKSNQPTLQITPKQNQQKPSLHPPDDDDDFSDLKPINKPPQQTIQINQNKSRVLLPPDDDDDDFSDLKPINKQNQPTLQISPEKDTEKPKLPLQDDDDDFSDLKPKNSPQKATLKLNNDDDDDDFSDLKPANKQTQPTLQIKPKATIEKPNTDENNTSKNLPPPDDSDFDNFDALEPVQESSNTSRRVSMADEELDFDDDEFADLKPINVVPPILSLKPEPKAEPKTLQVNLEHEVPKPQAKPGLAKYVADDDNIDNIMEDENIDADELKIQPTTPSSKLPLYKMFIDSDEDNSQPSGDVPLRPVIGSFAARRTMPAGMMAIKKPLRKLPPPDSDEFDNFDNLEPMDSSQDRLKIARNSSTPTLSEIEMDDEFSDLKPIKSRPAPLQLSPGNDKTGKELIKLGEKENIDDLFRSYEGDLVIKVSPKKANFQVGTLQRQHGSAKKGDDAVSIADIIEKVPEEMRKGPQTPITFDDQHSFDYSKFVGDVKTHNDEMKHAKFGLPQDPLSNEEIATEFAGI</sequence>
<feature type="compositionally biased region" description="Polar residues" evidence="2">
    <location>
        <begin position="513"/>
        <end position="522"/>
    </location>
</feature>
<organism evidence="3 4">
    <name type="scientific">Trichomonas vaginalis (strain ATCC PRA-98 / G3)</name>
    <dbReference type="NCBI Taxonomy" id="412133"/>
    <lineage>
        <taxon>Eukaryota</taxon>
        <taxon>Metamonada</taxon>
        <taxon>Parabasalia</taxon>
        <taxon>Trichomonadida</taxon>
        <taxon>Trichomonadidae</taxon>
        <taxon>Trichomonas</taxon>
    </lineage>
</organism>
<feature type="compositionally biased region" description="Polar residues" evidence="2">
    <location>
        <begin position="691"/>
        <end position="700"/>
    </location>
</feature>
<feature type="compositionally biased region" description="Basic and acidic residues" evidence="2">
    <location>
        <begin position="471"/>
        <end position="481"/>
    </location>
</feature>
<dbReference type="VEuPathDB" id="TrichDB:TVAGG3_0747440"/>
<dbReference type="KEGG" id="tva:4751256"/>
<feature type="region of interest" description="Disordered" evidence="2">
    <location>
        <begin position="241"/>
        <end position="315"/>
    </location>
</feature>
<feature type="compositionally biased region" description="Polar residues" evidence="2">
    <location>
        <begin position="563"/>
        <end position="597"/>
    </location>
</feature>
<protein>
    <submittedName>
        <fullName evidence="3">Surface antigen repeat-containing protein</fullName>
    </submittedName>
</protein>
<evidence type="ECO:0000256" key="1">
    <source>
        <dbReference type="SAM" id="Coils"/>
    </source>
</evidence>